<organism evidence="2">
    <name type="scientific">Oryza barthii</name>
    <dbReference type="NCBI Taxonomy" id="65489"/>
    <lineage>
        <taxon>Eukaryota</taxon>
        <taxon>Viridiplantae</taxon>
        <taxon>Streptophyta</taxon>
        <taxon>Embryophyta</taxon>
        <taxon>Tracheophyta</taxon>
        <taxon>Spermatophyta</taxon>
        <taxon>Magnoliopsida</taxon>
        <taxon>Liliopsida</taxon>
        <taxon>Poales</taxon>
        <taxon>Poaceae</taxon>
        <taxon>BOP clade</taxon>
        <taxon>Oryzoideae</taxon>
        <taxon>Oryzeae</taxon>
        <taxon>Oryzinae</taxon>
        <taxon>Oryza</taxon>
    </lineage>
</organism>
<dbReference type="Gramene" id="OBART01G43620.1">
    <property type="protein sequence ID" value="OBART01G43620.1"/>
    <property type="gene ID" value="OBART01G43620"/>
</dbReference>
<sequence>MRNGILTKPKFRREEDICLRKKRTGSPFLQQNRVMMLPFDVTYLSLYARFNKMKGPVGKASLICGGKETHDAKILQIGDGGDSVHCVQKRRLISPCKCVRRKPMIGVFRDPGERGFSTRPNLSLEQLSVGPGDTADLLRKVLPGIRDASKTFAIPALKQVFEDSIRPLLVSKCLLIHQPLDKSMKTFNQRTNNLLKKSPRYLSALDVTTEKEILLEDEWTLFLEHIFKHRVIVVDDWTKCYGTVQTFLHSSDAESCSDSFKGECDASFCEQTGKAKLAFVIFKEGKLVWAEVFHEVPCKSVMEAEALAVIALLFKLIDLNLLRGTVWTDNKVCYNVLNGEYEIKVDDPNRSLFLFLRSLRGRFESLTPVWKPRELLLIPDRLVSMVDDPLISRNRLVLSILEKTVSILSQPQFRISWSSYLRKIFDKRDGGKQISNTTNEIKESDESEDSICWVKADDEEAEIASFLEIMKTFSAHRLLIVVDNFEDKSPHYQKLIKDLSQKFYKCWMSKEGSVTIMKCDSSNTEEKETKRLVVMFGGTMALDEYIHQKNLCTVVLVKTSEIKLLRDAGIKEISAKTLLSFRNRQVVKRMRRGQV</sequence>
<reference evidence="2" key="2">
    <citation type="submission" date="2015-03" db="UniProtKB">
        <authorList>
            <consortium name="EnsemblPlants"/>
        </authorList>
    </citation>
    <scope>IDENTIFICATION</scope>
</reference>
<dbReference type="Gene3D" id="3.30.420.10">
    <property type="entry name" value="Ribonuclease H-like superfamily/Ribonuclease H"/>
    <property type="match status" value="1"/>
</dbReference>
<dbReference type="eggNOG" id="ENOG502R3BJ">
    <property type="taxonomic scope" value="Eukaryota"/>
</dbReference>
<evidence type="ECO:0000313" key="2">
    <source>
        <dbReference type="EnsemblPlants" id="OBART01G43620.1"/>
    </source>
</evidence>
<dbReference type="PaxDb" id="65489-OBART01G43620.1"/>
<dbReference type="EnsemblPlants" id="OBART01G43620.1">
    <property type="protein sequence ID" value="OBART01G43620.1"/>
    <property type="gene ID" value="OBART01G43620"/>
</dbReference>
<proteinExistence type="predicted"/>
<feature type="domain" description="RNase H type-1" evidence="1">
    <location>
        <begin position="264"/>
        <end position="375"/>
    </location>
</feature>
<dbReference type="InterPro" id="IPR002156">
    <property type="entry name" value="RNaseH_domain"/>
</dbReference>
<dbReference type="SUPFAM" id="SSF53098">
    <property type="entry name" value="Ribonuclease H-like"/>
    <property type="match status" value="1"/>
</dbReference>
<dbReference type="Pfam" id="PF13456">
    <property type="entry name" value="RVT_3"/>
    <property type="match status" value="1"/>
</dbReference>
<dbReference type="Proteomes" id="UP000026960">
    <property type="component" value="Chromosome 1"/>
</dbReference>
<keyword evidence="3" id="KW-1185">Reference proteome</keyword>
<evidence type="ECO:0000313" key="3">
    <source>
        <dbReference type="Proteomes" id="UP000026960"/>
    </source>
</evidence>
<protein>
    <recommendedName>
        <fullName evidence="1">RNase H type-1 domain-containing protein</fullName>
    </recommendedName>
</protein>
<dbReference type="GO" id="GO:0003676">
    <property type="term" value="F:nucleic acid binding"/>
    <property type="evidence" value="ECO:0007669"/>
    <property type="project" value="InterPro"/>
</dbReference>
<evidence type="ECO:0000259" key="1">
    <source>
        <dbReference type="Pfam" id="PF13456"/>
    </source>
</evidence>
<dbReference type="InterPro" id="IPR036397">
    <property type="entry name" value="RNaseH_sf"/>
</dbReference>
<dbReference type="AlphaFoldDB" id="A0A0D3EYK1"/>
<dbReference type="GO" id="GO:0004523">
    <property type="term" value="F:RNA-DNA hybrid ribonuclease activity"/>
    <property type="evidence" value="ECO:0007669"/>
    <property type="project" value="InterPro"/>
</dbReference>
<dbReference type="InterPro" id="IPR012337">
    <property type="entry name" value="RNaseH-like_sf"/>
</dbReference>
<name>A0A0D3EYK1_9ORYZ</name>
<reference evidence="2" key="1">
    <citation type="journal article" date="2009" name="Rice">
        <title>De Novo Next Generation Sequencing of Plant Genomes.</title>
        <authorList>
            <person name="Rounsley S."/>
            <person name="Marri P.R."/>
            <person name="Yu Y."/>
            <person name="He R."/>
            <person name="Sisneros N."/>
            <person name="Goicoechea J.L."/>
            <person name="Lee S.J."/>
            <person name="Angelova A."/>
            <person name="Kudrna D."/>
            <person name="Luo M."/>
            <person name="Affourtit J."/>
            <person name="Desany B."/>
            <person name="Knight J."/>
            <person name="Niazi F."/>
            <person name="Egholm M."/>
            <person name="Wing R.A."/>
        </authorList>
    </citation>
    <scope>NUCLEOTIDE SEQUENCE [LARGE SCALE GENOMIC DNA]</scope>
    <source>
        <strain evidence="2">cv. IRGC 105608</strain>
    </source>
</reference>
<accession>A0A0D3EYK1</accession>